<sequence>MRNYVMKDIYRRAVQHFGSENYRKAFNCTPYLSILQADYRSRRNPISLRVGTIEELRETLKLQNSKPNAITESFSSVNTIESCLVEECFWRCIDGYKSMVPLLQQFSWLALRIHSTIKA</sequence>
<protein>
    <submittedName>
        <fullName evidence="1">Uncharacterized protein</fullName>
    </submittedName>
</protein>
<gene>
    <name evidence="1" type="ORF">BEWA_019610</name>
</gene>
<dbReference type="RefSeq" id="XP_004828781.1">
    <property type="nucleotide sequence ID" value="XM_004828724.1"/>
</dbReference>
<keyword evidence="2" id="KW-1185">Reference proteome</keyword>
<proteinExistence type="predicted"/>
<accession>L0AU83</accession>
<dbReference type="GeneID" id="15803619"/>
<dbReference type="eggNOG" id="ENOG502TN0U">
    <property type="taxonomic scope" value="Eukaryota"/>
</dbReference>
<dbReference type="VEuPathDB" id="PiroplasmaDB:BEWA_019610"/>
<dbReference type="KEGG" id="beq:BEWA_019610"/>
<dbReference type="EMBL" id="CP001669">
    <property type="protein sequence ID" value="AFZ79115.1"/>
    <property type="molecule type" value="Genomic_DNA"/>
</dbReference>
<organism evidence="1 2">
    <name type="scientific">Theileria equi strain WA</name>
    <dbReference type="NCBI Taxonomy" id="1537102"/>
    <lineage>
        <taxon>Eukaryota</taxon>
        <taxon>Sar</taxon>
        <taxon>Alveolata</taxon>
        <taxon>Apicomplexa</taxon>
        <taxon>Aconoidasida</taxon>
        <taxon>Piroplasmida</taxon>
        <taxon>Theileriidae</taxon>
        <taxon>Theileria</taxon>
    </lineage>
</organism>
<evidence type="ECO:0000313" key="1">
    <source>
        <dbReference type="EMBL" id="AFZ79115.1"/>
    </source>
</evidence>
<name>L0AU83_THEEQ</name>
<reference evidence="1 2" key="1">
    <citation type="journal article" date="2012" name="BMC Genomics">
        <title>Comparative genomic analysis and phylogenetic position of Theileria equi.</title>
        <authorList>
            <person name="Kappmeyer L.S."/>
            <person name="Thiagarajan M."/>
            <person name="Herndon D.R."/>
            <person name="Ramsay J.D."/>
            <person name="Caler E."/>
            <person name="Djikeng A."/>
            <person name="Gillespie J.J."/>
            <person name="Lau A.O."/>
            <person name="Roalson E.H."/>
            <person name="Silva J.C."/>
            <person name="Silva M.G."/>
            <person name="Suarez C.E."/>
            <person name="Ueti M.W."/>
            <person name="Nene V.M."/>
            <person name="Mealey R.H."/>
            <person name="Knowles D.P."/>
            <person name="Brayton K.A."/>
        </authorList>
    </citation>
    <scope>NUCLEOTIDE SEQUENCE [LARGE SCALE GENOMIC DNA]</scope>
    <source>
        <strain evidence="1 2">WA</strain>
    </source>
</reference>
<dbReference type="AlphaFoldDB" id="L0AU83"/>
<evidence type="ECO:0000313" key="2">
    <source>
        <dbReference type="Proteomes" id="UP000031512"/>
    </source>
</evidence>
<dbReference type="OrthoDB" id="365904at2759"/>
<dbReference type="Proteomes" id="UP000031512">
    <property type="component" value="Chromosome 1"/>
</dbReference>